<sequence length="663" mass="72969">MSKLQRATQKFQDGWISFLRVLARNSGLKFVVRPNEAPRTDGKTVYLPALPAKLTDDDLTLFKRTGYHEVGHCMHSNVPYYQQFNAEHGPFAGMLLNAVDDVYMEYAQTVASRRSEHYFRRGAAIMIDRQIFRDGSQSPQEAFASYTLCFLRSRRWSEYLPAVELIRENFDAHFGEHADQIRENLETILLAEYPNVRSTEDAGLLTLRLIEMLKQQRDQQDDQPQDEPEDEQSEENEGEDQDAQPDPEGEGEGDEEEDQNQDAGQGQSQDDDQEPDDGKSGSQGSNDGDAENTSDDSQGQGQGKNSVDLAELIEQMLSSDGGDDSEVMDMGKVLQQLAASIQNGTNPDYKDAVPVPAFEVEPGDVEFKPSLGAGKVQGLVEGMLVCPSNKDRARELADALDRKVNVLATKLQAYLLNREEADVYSARRGTLGQSHLYRAGMGDGRIFERKEEAILPTAAVSVLGDLSSSTNYVDEALLLAKAKEKSEALKAGVAIDEKQFEVLTVAKSIQQSMLVMEKVFERINTPREFLGFAPKTGHLNTLVRTFGDSHQTAVERIGGLDSITGGNHTPIGEAVFQAAQRLAAHPAQRKLMFVLTDGAPSCVELAVQQTASAVEAGIKVVYLLIGQHVRTDWLAQEGIPFAQAATADDVGPALLEQAKQLLM</sequence>
<dbReference type="Proteomes" id="UP000501063">
    <property type="component" value="Plasmid pPniHBP1_1"/>
</dbReference>
<protein>
    <recommendedName>
        <fullName evidence="4">VWA domain-containing protein</fullName>
    </recommendedName>
</protein>
<dbReference type="AlphaFoldDB" id="A0A6G6J7J0"/>
<accession>A0A6G6J7J0</accession>
<dbReference type="RefSeq" id="WP_017519792.1">
    <property type="nucleotide sequence ID" value="NZ_CP049142.1"/>
</dbReference>
<dbReference type="InterPro" id="IPR036465">
    <property type="entry name" value="vWFA_dom_sf"/>
</dbReference>
<dbReference type="KEGG" id="pnt:G5B91_33635"/>
<dbReference type="SUPFAM" id="SSF53300">
    <property type="entry name" value="vWA-like"/>
    <property type="match status" value="1"/>
</dbReference>
<keyword evidence="2" id="KW-0614">Plasmid</keyword>
<feature type="compositionally biased region" description="Polar residues" evidence="1">
    <location>
        <begin position="295"/>
        <end position="304"/>
    </location>
</feature>
<reference evidence="2 3" key="1">
    <citation type="submission" date="2020-02" db="EMBL/GenBank/DDBJ databases">
        <title>Integrative conjugative elements (ICEs) and plasmids drive adaptation of Pseudomonas nitroreducens strain HBP1 to wastewater environment.</title>
        <authorList>
            <person name="Sentchilo V."/>
            <person name="Carraro N."/>
            <person name="Bertelli C."/>
            <person name="van der Meer J.R."/>
        </authorList>
    </citation>
    <scope>NUCLEOTIDE SEQUENCE [LARGE SCALE GENOMIC DNA]</scope>
    <source>
        <strain evidence="2 3">HBP1</strain>
        <plasmid evidence="3">ppnihbp1_1</plasmid>
    </source>
</reference>
<evidence type="ECO:0000313" key="3">
    <source>
        <dbReference type="Proteomes" id="UP000501063"/>
    </source>
</evidence>
<evidence type="ECO:0000313" key="2">
    <source>
        <dbReference type="EMBL" id="QIE91299.1"/>
    </source>
</evidence>
<geneLocation type="plasmid" evidence="3">
    <name>ppnihbp1_1</name>
</geneLocation>
<dbReference type="EMBL" id="CP049142">
    <property type="protein sequence ID" value="QIE91299.1"/>
    <property type="molecule type" value="Genomic_DNA"/>
</dbReference>
<feature type="compositionally biased region" description="Acidic residues" evidence="1">
    <location>
        <begin position="221"/>
        <end position="260"/>
    </location>
</feature>
<organism evidence="2 3">
    <name type="scientific">Pseudomonas nitroreducens</name>
    <dbReference type="NCBI Taxonomy" id="46680"/>
    <lineage>
        <taxon>Bacteria</taxon>
        <taxon>Pseudomonadati</taxon>
        <taxon>Pseudomonadota</taxon>
        <taxon>Gammaproteobacteria</taxon>
        <taxon>Pseudomonadales</taxon>
        <taxon>Pseudomonadaceae</taxon>
        <taxon>Pseudomonas</taxon>
    </lineage>
</organism>
<feature type="region of interest" description="Disordered" evidence="1">
    <location>
        <begin position="215"/>
        <end position="304"/>
    </location>
</feature>
<gene>
    <name evidence="2" type="ORF">G5B91_33635</name>
</gene>
<name>A0A6G6J7J0_PSENT</name>
<dbReference type="Gene3D" id="3.40.50.410">
    <property type="entry name" value="von Willebrand factor, type A domain"/>
    <property type="match status" value="1"/>
</dbReference>
<evidence type="ECO:0008006" key="4">
    <source>
        <dbReference type="Google" id="ProtNLM"/>
    </source>
</evidence>
<evidence type="ECO:0000256" key="1">
    <source>
        <dbReference type="SAM" id="MobiDB-lite"/>
    </source>
</evidence>
<proteinExistence type="predicted"/>